<feature type="domain" description="N-acetyltransferase" evidence="1">
    <location>
        <begin position="10"/>
        <end position="168"/>
    </location>
</feature>
<evidence type="ECO:0000313" key="3">
    <source>
        <dbReference type="Proteomes" id="UP000035704"/>
    </source>
</evidence>
<gene>
    <name evidence="2" type="ORF">CACET_c39190</name>
</gene>
<dbReference type="Gene3D" id="3.40.630.30">
    <property type="match status" value="1"/>
</dbReference>
<sequence length="201" mass="24184">MIIVARGKLTYITEIERQQVDAMQLWGKHEDPLLGSYNFPVMSELQREYWYRNKKYTLSKKCFGVCNLENQFVGYIALRNIKWIRRISELGIVFDPNYINKGYGTDALKGFLEYYFDNMKMRQLNLKVAVFNKRAQKCYEKCGFQLQEIKYDEFEDQNLEVFDREDLEEYQQFFKKEGTILLSQYKHMCITKEAHYAEQLT</sequence>
<dbReference type="PATRIC" id="fig|84022.6.peg.4004"/>
<dbReference type="PANTHER" id="PTHR43415">
    <property type="entry name" value="SPERMIDINE N(1)-ACETYLTRANSFERASE"/>
    <property type="match status" value="1"/>
</dbReference>
<dbReference type="AlphaFoldDB" id="A0A0G3WHH0"/>
<reference evidence="2 3" key="1">
    <citation type="submission" date="2014-10" db="EMBL/GenBank/DDBJ databases">
        <title>Genome sequence of Clostridium aceticum DSM 1496.</title>
        <authorList>
            <person name="Poehlein A."/>
            <person name="Schiel-Bengelsdorf B."/>
            <person name="Gottschalk G."/>
            <person name="Duerre P."/>
            <person name="Daniel R."/>
        </authorList>
    </citation>
    <scope>NUCLEOTIDE SEQUENCE [LARGE SCALE GENOMIC DNA]</scope>
    <source>
        <strain evidence="2 3">DSM 1496</strain>
    </source>
</reference>
<keyword evidence="2" id="KW-0808">Transferase</keyword>
<dbReference type="SUPFAM" id="SSF55729">
    <property type="entry name" value="Acyl-CoA N-acyltransferases (Nat)"/>
    <property type="match status" value="1"/>
</dbReference>
<dbReference type="GO" id="GO:0016747">
    <property type="term" value="F:acyltransferase activity, transferring groups other than amino-acyl groups"/>
    <property type="evidence" value="ECO:0007669"/>
    <property type="project" value="InterPro"/>
</dbReference>
<dbReference type="PANTHER" id="PTHR43415:SF3">
    <property type="entry name" value="GNAT-FAMILY ACETYLTRANSFERASE"/>
    <property type="match status" value="1"/>
</dbReference>
<dbReference type="KEGG" id="cace:CACET_c39190"/>
<dbReference type="Proteomes" id="UP000035704">
    <property type="component" value="Chromosome"/>
</dbReference>
<dbReference type="Pfam" id="PF13302">
    <property type="entry name" value="Acetyltransf_3"/>
    <property type="match status" value="1"/>
</dbReference>
<proteinExistence type="predicted"/>
<dbReference type="STRING" id="84022.CACET_c39190"/>
<evidence type="ECO:0000313" key="2">
    <source>
        <dbReference type="EMBL" id="AKL97345.1"/>
    </source>
</evidence>
<dbReference type="PROSITE" id="PS51186">
    <property type="entry name" value="GNAT"/>
    <property type="match status" value="1"/>
</dbReference>
<evidence type="ECO:0000259" key="1">
    <source>
        <dbReference type="PROSITE" id="PS51186"/>
    </source>
</evidence>
<name>A0A0G3WHH0_9CLOT</name>
<dbReference type="InterPro" id="IPR016181">
    <property type="entry name" value="Acyl_CoA_acyltransferase"/>
</dbReference>
<protein>
    <submittedName>
        <fullName evidence="2">GCN5-like N-acetyltransferase</fullName>
    </submittedName>
</protein>
<dbReference type="RefSeq" id="WP_242846948.1">
    <property type="nucleotide sequence ID" value="NZ_CP009687.1"/>
</dbReference>
<dbReference type="InterPro" id="IPR000182">
    <property type="entry name" value="GNAT_dom"/>
</dbReference>
<keyword evidence="3" id="KW-1185">Reference proteome</keyword>
<organism evidence="2 3">
    <name type="scientific">Clostridium aceticum</name>
    <dbReference type="NCBI Taxonomy" id="84022"/>
    <lineage>
        <taxon>Bacteria</taxon>
        <taxon>Bacillati</taxon>
        <taxon>Bacillota</taxon>
        <taxon>Clostridia</taxon>
        <taxon>Eubacteriales</taxon>
        <taxon>Clostridiaceae</taxon>
        <taxon>Clostridium</taxon>
    </lineage>
</organism>
<accession>A0A0G3WHH0</accession>
<dbReference type="EMBL" id="CP009687">
    <property type="protein sequence ID" value="AKL97345.1"/>
    <property type="molecule type" value="Genomic_DNA"/>
</dbReference>